<reference evidence="2" key="1">
    <citation type="submission" date="2022-10" db="EMBL/GenBank/DDBJ databases">
        <title>The complete genomes of actinobacterial strains from the NBC collection.</title>
        <authorList>
            <person name="Joergensen T.S."/>
            <person name="Alvarez Arevalo M."/>
            <person name="Sterndorff E.B."/>
            <person name="Faurdal D."/>
            <person name="Vuksanovic O."/>
            <person name="Mourched A.-S."/>
            <person name="Charusanti P."/>
            <person name="Shaw S."/>
            <person name="Blin K."/>
            <person name="Weber T."/>
        </authorList>
    </citation>
    <scope>NUCLEOTIDE SEQUENCE</scope>
    <source>
        <strain evidence="2">NBC_00248</strain>
    </source>
</reference>
<keyword evidence="3" id="KW-1185">Reference proteome</keyword>
<organism evidence="2 3">
    <name type="scientific">Streptomyces virginiae</name>
    <name type="common">Streptomyces cinnamonensis</name>
    <dbReference type="NCBI Taxonomy" id="1961"/>
    <lineage>
        <taxon>Bacteria</taxon>
        <taxon>Bacillati</taxon>
        <taxon>Actinomycetota</taxon>
        <taxon>Actinomycetes</taxon>
        <taxon>Kitasatosporales</taxon>
        <taxon>Streptomycetaceae</taxon>
        <taxon>Streptomyces</taxon>
    </lineage>
</organism>
<name>A0ABZ1TFJ6_STRVG</name>
<proteinExistence type="predicted"/>
<dbReference type="EMBL" id="CP108090">
    <property type="protein sequence ID" value="WUQ14131.1"/>
    <property type="molecule type" value="Genomic_DNA"/>
</dbReference>
<gene>
    <name evidence="2" type="ORF">OG517_23390</name>
</gene>
<accession>A0ABZ1TFJ6</accession>
<dbReference type="Proteomes" id="UP001432039">
    <property type="component" value="Chromosome"/>
</dbReference>
<feature type="region of interest" description="Disordered" evidence="1">
    <location>
        <begin position="1"/>
        <end position="20"/>
    </location>
</feature>
<protein>
    <submittedName>
        <fullName evidence="2">Uncharacterized protein</fullName>
    </submittedName>
</protein>
<evidence type="ECO:0000313" key="3">
    <source>
        <dbReference type="Proteomes" id="UP001432039"/>
    </source>
</evidence>
<dbReference type="RefSeq" id="WP_328962948.1">
    <property type="nucleotide sequence ID" value="NZ_CP108090.1"/>
</dbReference>
<sequence length="60" mass="6638">MTMHAYFVGGSRDGETQPLDVPETRTIITGRADGTAEAYVSTETTRLLDGVPHVVYELRR</sequence>
<evidence type="ECO:0000313" key="2">
    <source>
        <dbReference type="EMBL" id="WUQ14131.1"/>
    </source>
</evidence>
<evidence type="ECO:0000256" key="1">
    <source>
        <dbReference type="SAM" id="MobiDB-lite"/>
    </source>
</evidence>